<accession>A0AAD7G6G0</accession>
<evidence type="ECO:0000256" key="1">
    <source>
        <dbReference type="SAM" id="MobiDB-lite"/>
    </source>
</evidence>
<organism evidence="2 3">
    <name type="scientific">Mycena rosella</name>
    <name type="common">Pink bonnet</name>
    <name type="synonym">Agaricus rosellus</name>
    <dbReference type="NCBI Taxonomy" id="1033263"/>
    <lineage>
        <taxon>Eukaryota</taxon>
        <taxon>Fungi</taxon>
        <taxon>Dikarya</taxon>
        <taxon>Basidiomycota</taxon>
        <taxon>Agaricomycotina</taxon>
        <taxon>Agaricomycetes</taxon>
        <taxon>Agaricomycetidae</taxon>
        <taxon>Agaricales</taxon>
        <taxon>Marasmiineae</taxon>
        <taxon>Mycenaceae</taxon>
        <taxon>Mycena</taxon>
    </lineage>
</organism>
<dbReference type="Proteomes" id="UP001221757">
    <property type="component" value="Unassembled WGS sequence"/>
</dbReference>
<protein>
    <submittedName>
        <fullName evidence="2">Uncharacterized protein</fullName>
    </submittedName>
</protein>
<evidence type="ECO:0000313" key="2">
    <source>
        <dbReference type="EMBL" id="KAJ7671084.1"/>
    </source>
</evidence>
<evidence type="ECO:0000313" key="3">
    <source>
        <dbReference type="Proteomes" id="UP001221757"/>
    </source>
</evidence>
<dbReference type="AlphaFoldDB" id="A0AAD7G6G0"/>
<comment type="caution">
    <text evidence="2">The sequence shown here is derived from an EMBL/GenBank/DDBJ whole genome shotgun (WGS) entry which is preliminary data.</text>
</comment>
<proteinExistence type="predicted"/>
<gene>
    <name evidence="2" type="ORF">B0H17DRAFT_1209139</name>
</gene>
<keyword evidence="3" id="KW-1185">Reference proteome</keyword>
<reference evidence="2" key="1">
    <citation type="submission" date="2023-03" db="EMBL/GenBank/DDBJ databases">
        <title>Massive genome expansion in bonnet fungi (Mycena s.s.) driven by repeated elements and novel gene families across ecological guilds.</title>
        <authorList>
            <consortium name="Lawrence Berkeley National Laboratory"/>
            <person name="Harder C.B."/>
            <person name="Miyauchi S."/>
            <person name="Viragh M."/>
            <person name="Kuo A."/>
            <person name="Thoen E."/>
            <person name="Andreopoulos B."/>
            <person name="Lu D."/>
            <person name="Skrede I."/>
            <person name="Drula E."/>
            <person name="Henrissat B."/>
            <person name="Morin E."/>
            <person name="Kohler A."/>
            <person name="Barry K."/>
            <person name="LaButti K."/>
            <person name="Morin E."/>
            <person name="Salamov A."/>
            <person name="Lipzen A."/>
            <person name="Mereny Z."/>
            <person name="Hegedus B."/>
            <person name="Baldrian P."/>
            <person name="Stursova M."/>
            <person name="Weitz H."/>
            <person name="Taylor A."/>
            <person name="Grigoriev I.V."/>
            <person name="Nagy L.G."/>
            <person name="Martin F."/>
            <person name="Kauserud H."/>
        </authorList>
    </citation>
    <scope>NUCLEOTIDE SEQUENCE</scope>
    <source>
        <strain evidence="2">CBHHK067</strain>
    </source>
</reference>
<name>A0AAD7G6G0_MYCRO</name>
<sequence>MHGGLHTHSVFTHSSVYRPDGTLVTVDYVPKYPIKLSALIPAETPPSSGSQAHDIPPAEWASIVEDSGETGLTLDTEEWEMRQDPDASDSETDQLASD</sequence>
<feature type="region of interest" description="Disordered" evidence="1">
    <location>
        <begin position="41"/>
        <end position="98"/>
    </location>
</feature>
<dbReference type="EMBL" id="JARKIE010000176">
    <property type="protein sequence ID" value="KAJ7671084.1"/>
    <property type="molecule type" value="Genomic_DNA"/>
</dbReference>